<dbReference type="Proteomes" id="UP000567246">
    <property type="component" value="Unassembled WGS sequence"/>
</dbReference>
<proteinExistence type="predicted"/>
<name>A0A4Y8ZJG8_9MICC</name>
<dbReference type="EMBL" id="JACHMW010000001">
    <property type="protein sequence ID" value="MBB5849024.1"/>
    <property type="molecule type" value="Genomic_DNA"/>
</dbReference>
<dbReference type="RefSeq" id="WP_184172385.1">
    <property type="nucleotide sequence ID" value="NZ_BAABAG010000013.1"/>
</dbReference>
<gene>
    <name evidence="1" type="ORF">HDA33_001588</name>
</gene>
<evidence type="ECO:0000313" key="1">
    <source>
        <dbReference type="EMBL" id="MBB5849024.1"/>
    </source>
</evidence>
<reference evidence="1 2" key="1">
    <citation type="submission" date="2020-08" db="EMBL/GenBank/DDBJ databases">
        <title>Sequencing the genomes of 1000 actinobacteria strains.</title>
        <authorList>
            <person name="Klenk H.-P."/>
        </authorList>
    </citation>
    <scope>NUCLEOTIDE SEQUENCE [LARGE SCALE GENOMIC DNA]</scope>
    <source>
        <strain evidence="1 2">DSM 17945</strain>
    </source>
</reference>
<protein>
    <submittedName>
        <fullName evidence="1">Uncharacterized protein</fullName>
    </submittedName>
</protein>
<organism evidence="1 2">
    <name type="scientific">Micrococcus endophyticus</name>
    <dbReference type="NCBI Taxonomy" id="455343"/>
    <lineage>
        <taxon>Bacteria</taxon>
        <taxon>Bacillati</taxon>
        <taxon>Actinomycetota</taxon>
        <taxon>Actinomycetes</taxon>
        <taxon>Micrococcales</taxon>
        <taxon>Micrococcaceae</taxon>
        <taxon>Micrococcus</taxon>
    </lineage>
</organism>
<sequence>MRRRRQSETPALATYYRTGEWPAFDPSAWPGDTLYARWEAWWDAQEFVNDLAPDDLHAWTQYAESVAPVMVGEDWIRAIGVDARRGGHLVNNREAA</sequence>
<evidence type="ECO:0000313" key="2">
    <source>
        <dbReference type="Proteomes" id="UP000567246"/>
    </source>
</evidence>
<dbReference type="AlphaFoldDB" id="A0A4Y8ZJG8"/>
<keyword evidence="2" id="KW-1185">Reference proteome</keyword>
<comment type="caution">
    <text evidence="1">The sequence shown here is derived from an EMBL/GenBank/DDBJ whole genome shotgun (WGS) entry which is preliminary data.</text>
</comment>
<accession>A0A4Y8ZJG8</accession>